<protein>
    <submittedName>
        <fullName evidence="1">Uncharacterized protein</fullName>
    </submittedName>
</protein>
<gene>
    <name evidence="1" type="ORF">BV22DRAFT_1045027</name>
</gene>
<accession>A0ACB8BQK3</accession>
<proteinExistence type="predicted"/>
<keyword evidence="2" id="KW-1185">Reference proteome</keyword>
<organism evidence="1 2">
    <name type="scientific">Leucogyrophana mollusca</name>
    <dbReference type="NCBI Taxonomy" id="85980"/>
    <lineage>
        <taxon>Eukaryota</taxon>
        <taxon>Fungi</taxon>
        <taxon>Dikarya</taxon>
        <taxon>Basidiomycota</taxon>
        <taxon>Agaricomycotina</taxon>
        <taxon>Agaricomycetes</taxon>
        <taxon>Agaricomycetidae</taxon>
        <taxon>Boletales</taxon>
        <taxon>Boletales incertae sedis</taxon>
        <taxon>Leucogyrophana</taxon>
    </lineage>
</organism>
<reference evidence="1" key="1">
    <citation type="journal article" date="2021" name="New Phytol.">
        <title>Evolutionary innovations through gain and loss of genes in the ectomycorrhizal Boletales.</title>
        <authorList>
            <person name="Wu G."/>
            <person name="Miyauchi S."/>
            <person name="Morin E."/>
            <person name="Kuo A."/>
            <person name="Drula E."/>
            <person name="Varga T."/>
            <person name="Kohler A."/>
            <person name="Feng B."/>
            <person name="Cao Y."/>
            <person name="Lipzen A."/>
            <person name="Daum C."/>
            <person name="Hundley H."/>
            <person name="Pangilinan J."/>
            <person name="Johnson J."/>
            <person name="Barry K."/>
            <person name="LaButti K."/>
            <person name="Ng V."/>
            <person name="Ahrendt S."/>
            <person name="Min B."/>
            <person name="Choi I.G."/>
            <person name="Park H."/>
            <person name="Plett J.M."/>
            <person name="Magnuson J."/>
            <person name="Spatafora J.W."/>
            <person name="Nagy L.G."/>
            <person name="Henrissat B."/>
            <person name="Grigoriev I.V."/>
            <person name="Yang Z.L."/>
            <person name="Xu J."/>
            <person name="Martin F.M."/>
        </authorList>
    </citation>
    <scope>NUCLEOTIDE SEQUENCE</scope>
    <source>
        <strain evidence="1">KUC20120723A-06</strain>
    </source>
</reference>
<comment type="caution">
    <text evidence="1">The sequence shown here is derived from an EMBL/GenBank/DDBJ whole genome shotgun (WGS) entry which is preliminary data.</text>
</comment>
<evidence type="ECO:0000313" key="1">
    <source>
        <dbReference type="EMBL" id="KAH7927939.1"/>
    </source>
</evidence>
<sequence>MKLSLATTLLAAASIVASSSSDCRWEPGSRSHIGPHWWLTTYPLENCGTKNGSEKFHGKSGGIGPFKSGCSPIRNSDVRSFVFTTSGTGHTVRFFANADCKGKDEGRFKGSVMKHTVESKRIKSFSVKWGILEWWP</sequence>
<evidence type="ECO:0000313" key="2">
    <source>
        <dbReference type="Proteomes" id="UP000790709"/>
    </source>
</evidence>
<name>A0ACB8BQK3_9AGAM</name>
<dbReference type="Proteomes" id="UP000790709">
    <property type="component" value="Unassembled WGS sequence"/>
</dbReference>
<dbReference type="EMBL" id="MU266359">
    <property type="protein sequence ID" value="KAH7927939.1"/>
    <property type="molecule type" value="Genomic_DNA"/>
</dbReference>